<dbReference type="InterPro" id="IPR039848">
    <property type="entry name" value="Ribosomal_mS35_mt"/>
</dbReference>
<evidence type="ECO:0000313" key="4">
    <source>
        <dbReference type="Proteomes" id="UP000515156"/>
    </source>
</evidence>
<keyword evidence="4" id="KW-1185">Reference proteome</keyword>
<evidence type="ECO:0000256" key="2">
    <source>
        <dbReference type="SAM" id="SignalP"/>
    </source>
</evidence>
<dbReference type="InParanoid" id="A0A6P7Z2Z9"/>
<dbReference type="Pfam" id="PF10213">
    <property type="entry name" value="MRP-S28"/>
    <property type="match status" value="1"/>
</dbReference>
<feature type="region of interest" description="Disordered" evidence="1">
    <location>
        <begin position="69"/>
        <end position="106"/>
    </location>
</feature>
<name>A0A6P7Z2Z9_9AMPH</name>
<dbReference type="InterPro" id="IPR019349">
    <property type="entry name" value="Ribosomal_mS35_mit"/>
</dbReference>
<dbReference type="GO" id="GO:0005763">
    <property type="term" value="C:mitochondrial small ribosomal subunit"/>
    <property type="evidence" value="ECO:0007669"/>
    <property type="project" value="TreeGrafter"/>
</dbReference>
<feature type="compositionally biased region" description="Basic and acidic residues" evidence="1">
    <location>
        <begin position="92"/>
        <end position="106"/>
    </location>
</feature>
<dbReference type="FunCoup" id="A0A6P7Z2Z9">
    <property type="interactions" value="1682"/>
</dbReference>
<dbReference type="GO" id="GO:0032543">
    <property type="term" value="P:mitochondrial translation"/>
    <property type="evidence" value="ECO:0007669"/>
    <property type="project" value="InterPro"/>
</dbReference>
<evidence type="ECO:0000259" key="3">
    <source>
        <dbReference type="Pfam" id="PF10213"/>
    </source>
</evidence>
<protein>
    <submittedName>
        <fullName evidence="5">28S ribosomal protein S35, mitochondrial isoform X1</fullName>
    </submittedName>
</protein>
<dbReference type="GeneID" id="115477413"/>
<gene>
    <name evidence="5" type="primary">MRPS35</name>
</gene>
<dbReference type="PANTHER" id="PTHR13490">
    <property type="entry name" value="MITOCHONDRIAL 28S RIBOSOMAL PROTEIN S28"/>
    <property type="match status" value="1"/>
</dbReference>
<dbReference type="KEGG" id="muo:115477413"/>
<feature type="chain" id="PRO_5028400036" evidence="2">
    <location>
        <begin position="26"/>
        <end position="370"/>
    </location>
</feature>
<sequence length="370" mass="42479">MLTYLLFYFAFAVFLGLSKYSCCSCFKMATCMRVPVSRLLWQLLQRRRFLIALNSPVEVREYSSALSSHGANAGRNRVATSRDNKLPQSGRFKRESAAPRTERMTENQDWSNVYPTAASFKPSVVPLPVRMGYPVERGVPPDKKGNLELIKIPNFLHLTPVAIKKHCAALKDFCTEWPAALDSDEKCEWHFPIEIETADYISAGLSLRNPKARIVTLSVKLSSLNLDDHARKKLIKLVGERYCKDTDTLTIRTDRCPLRRQNYDYGMYLLTVLYHESWKTENWESEKTEADMEEYIWENSVSEKTLLETLRQMKTSEGATDINREELIDSALVKDYKNSVESLKNEGETEDNISLYKESVKKLLNLSAFP</sequence>
<evidence type="ECO:0000256" key="1">
    <source>
        <dbReference type="SAM" id="MobiDB-lite"/>
    </source>
</evidence>
<keyword evidence="2" id="KW-0732">Signal</keyword>
<dbReference type="CTD" id="60488"/>
<reference evidence="5" key="1">
    <citation type="submission" date="2025-08" db="UniProtKB">
        <authorList>
            <consortium name="RefSeq"/>
        </authorList>
    </citation>
    <scope>IDENTIFICATION</scope>
</reference>
<dbReference type="OrthoDB" id="283424at2759"/>
<feature type="domain" description="Small ribosomal subunit protein mS35 mitochondrial conserved" evidence="3">
    <location>
        <begin position="208"/>
        <end position="279"/>
    </location>
</feature>
<organism evidence="4 5">
    <name type="scientific">Microcaecilia unicolor</name>
    <dbReference type="NCBI Taxonomy" id="1415580"/>
    <lineage>
        <taxon>Eukaryota</taxon>
        <taxon>Metazoa</taxon>
        <taxon>Chordata</taxon>
        <taxon>Craniata</taxon>
        <taxon>Vertebrata</taxon>
        <taxon>Euteleostomi</taxon>
        <taxon>Amphibia</taxon>
        <taxon>Gymnophiona</taxon>
        <taxon>Siphonopidae</taxon>
        <taxon>Microcaecilia</taxon>
    </lineage>
</organism>
<evidence type="ECO:0000313" key="5">
    <source>
        <dbReference type="RefSeq" id="XP_030070129.1"/>
    </source>
</evidence>
<feature type="signal peptide" evidence="2">
    <location>
        <begin position="1"/>
        <end position="25"/>
    </location>
</feature>
<dbReference type="PANTHER" id="PTHR13490:SF0">
    <property type="entry name" value="SMALL RIBOSOMAL SUBUNIT PROTEIN MS35"/>
    <property type="match status" value="1"/>
</dbReference>
<keyword evidence="5" id="KW-0687">Ribonucleoprotein</keyword>
<dbReference type="Proteomes" id="UP000515156">
    <property type="component" value="Chromosome 9"/>
</dbReference>
<keyword evidence="5" id="KW-0689">Ribosomal protein</keyword>
<dbReference type="AlphaFoldDB" id="A0A6P7Z2Z9"/>
<proteinExistence type="predicted"/>
<accession>A0A6P7Z2Z9</accession>
<dbReference type="GO" id="GO:0003735">
    <property type="term" value="F:structural constituent of ribosome"/>
    <property type="evidence" value="ECO:0007669"/>
    <property type="project" value="InterPro"/>
</dbReference>
<dbReference type="RefSeq" id="XP_030070129.1">
    <property type="nucleotide sequence ID" value="XM_030214269.1"/>
</dbReference>